<organism evidence="1 2">
    <name type="scientific">Paenibacillus prosopidis</name>
    <dbReference type="NCBI Taxonomy" id="630520"/>
    <lineage>
        <taxon>Bacteria</taxon>
        <taxon>Bacillati</taxon>
        <taxon>Bacillota</taxon>
        <taxon>Bacilli</taxon>
        <taxon>Bacillales</taxon>
        <taxon>Paenibacillaceae</taxon>
        <taxon>Paenibacillus</taxon>
    </lineage>
</organism>
<evidence type="ECO:0000313" key="2">
    <source>
        <dbReference type="Proteomes" id="UP000252415"/>
    </source>
</evidence>
<accession>A0A368W8Q7</accession>
<comment type="caution">
    <text evidence="1">The sequence shown here is derived from an EMBL/GenBank/DDBJ whole genome shotgun (WGS) entry which is preliminary data.</text>
</comment>
<dbReference type="Proteomes" id="UP000252415">
    <property type="component" value="Unassembled WGS sequence"/>
</dbReference>
<reference evidence="1 2" key="1">
    <citation type="submission" date="2018-07" db="EMBL/GenBank/DDBJ databases">
        <title>Genomic Encyclopedia of Type Strains, Phase III (KMG-III): the genomes of soil and plant-associated and newly described type strains.</title>
        <authorList>
            <person name="Whitman W."/>
        </authorList>
    </citation>
    <scope>NUCLEOTIDE SEQUENCE [LARGE SCALE GENOMIC DNA]</scope>
    <source>
        <strain evidence="1 2">CECT 7506</strain>
    </source>
</reference>
<protein>
    <submittedName>
        <fullName evidence="1">Uncharacterized protein</fullName>
    </submittedName>
</protein>
<dbReference type="EMBL" id="QPJD01000001">
    <property type="protein sequence ID" value="RCW51703.1"/>
    <property type="molecule type" value="Genomic_DNA"/>
</dbReference>
<name>A0A368W8Q7_9BACL</name>
<sequence length="33" mass="3892">MNQQAQLGSCYNRAHKYEIHHPVDTAMIKEIKH</sequence>
<keyword evidence="2" id="KW-1185">Reference proteome</keyword>
<gene>
    <name evidence="1" type="ORF">DFP97_10143</name>
</gene>
<dbReference type="AlphaFoldDB" id="A0A368W8Q7"/>
<proteinExistence type="predicted"/>
<evidence type="ECO:0000313" key="1">
    <source>
        <dbReference type="EMBL" id="RCW51703.1"/>
    </source>
</evidence>